<feature type="compositionally biased region" description="Basic and acidic residues" evidence="1">
    <location>
        <begin position="15"/>
        <end position="30"/>
    </location>
</feature>
<evidence type="ECO:0000256" key="1">
    <source>
        <dbReference type="SAM" id="MobiDB-lite"/>
    </source>
</evidence>
<sequence>MQLHRRHLQRPSRLRVPERHHARPHQEPVRYQEPPEPPRRQRPPSLHPFHPPRRRKRDPPNPLRVPLPQRDRAPPEPPPGIQGGATLEEIAQEYNTTQDTLLALNEHYYLFCYYCSGYNVCHPKLNQTSGRCALLCNVKVQKACTLETPQLQVVIAQLAHTLVTITKRSSQPFPLSPLVQVISANNAQKLSLQGWSWSYLLISIHLVVLCSRLID</sequence>
<feature type="non-terminal residue" evidence="2">
    <location>
        <position position="1"/>
    </location>
</feature>
<accession>A0A6A4KX33</accession>
<proteinExistence type="predicted"/>
<keyword evidence="3" id="KW-1185">Reference proteome</keyword>
<dbReference type="EMBL" id="QEFC01003402">
    <property type="protein sequence ID" value="KAE9448644.1"/>
    <property type="molecule type" value="Genomic_DNA"/>
</dbReference>
<gene>
    <name evidence="2" type="ORF">C3L33_19456</name>
</gene>
<reference evidence="2 3" key="1">
    <citation type="journal article" date="2019" name="Genome Biol. Evol.">
        <title>The Rhododendron genome and chromosomal organization provide insight into shared whole-genome duplications across the heath family (Ericaceae).</title>
        <authorList>
            <person name="Soza V.L."/>
            <person name="Lindsley D."/>
            <person name="Waalkes A."/>
            <person name="Ramage E."/>
            <person name="Patwardhan R.P."/>
            <person name="Burton J.N."/>
            <person name="Adey A."/>
            <person name="Kumar A."/>
            <person name="Qiu R."/>
            <person name="Shendure J."/>
            <person name="Hall B."/>
        </authorList>
    </citation>
    <scope>NUCLEOTIDE SEQUENCE [LARGE SCALE GENOMIC DNA]</scope>
    <source>
        <strain evidence="2">RSF 1966-606</strain>
    </source>
</reference>
<protein>
    <submittedName>
        <fullName evidence="2">Uncharacterized protein</fullName>
    </submittedName>
</protein>
<dbReference type="AlphaFoldDB" id="A0A6A4KX33"/>
<comment type="caution">
    <text evidence="2">The sequence shown here is derived from an EMBL/GenBank/DDBJ whole genome shotgun (WGS) entry which is preliminary data.</text>
</comment>
<feature type="compositionally biased region" description="Basic residues" evidence="1">
    <location>
        <begin position="1"/>
        <end position="14"/>
    </location>
</feature>
<evidence type="ECO:0000313" key="3">
    <source>
        <dbReference type="Proteomes" id="UP000428333"/>
    </source>
</evidence>
<name>A0A6A4KX33_9ERIC</name>
<dbReference type="OrthoDB" id="2107166at2759"/>
<feature type="region of interest" description="Disordered" evidence="1">
    <location>
        <begin position="1"/>
        <end position="84"/>
    </location>
</feature>
<dbReference type="Proteomes" id="UP000428333">
    <property type="component" value="Linkage Group LG12"/>
</dbReference>
<organism evidence="2 3">
    <name type="scientific">Rhododendron williamsianum</name>
    <dbReference type="NCBI Taxonomy" id="262921"/>
    <lineage>
        <taxon>Eukaryota</taxon>
        <taxon>Viridiplantae</taxon>
        <taxon>Streptophyta</taxon>
        <taxon>Embryophyta</taxon>
        <taxon>Tracheophyta</taxon>
        <taxon>Spermatophyta</taxon>
        <taxon>Magnoliopsida</taxon>
        <taxon>eudicotyledons</taxon>
        <taxon>Gunneridae</taxon>
        <taxon>Pentapetalae</taxon>
        <taxon>asterids</taxon>
        <taxon>Ericales</taxon>
        <taxon>Ericaceae</taxon>
        <taxon>Ericoideae</taxon>
        <taxon>Rhodoreae</taxon>
        <taxon>Rhododendron</taxon>
    </lineage>
</organism>
<evidence type="ECO:0000313" key="2">
    <source>
        <dbReference type="EMBL" id="KAE9448644.1"/>
    </source>
</evidence>